<evidence type="ECO:0000256" key="6">
    <source>
        <dbReference type="ARBA" id="ARBA00022989"/>
    </source>
</evidence>
<comment type="caution">
    <text evidence="10">The sequence shown here is derived from an EMBL/GenBank/DDBJ whole genome shotgun (WGS) entry which is preliminary data.</text>
</comment>
<keyword evidence="6 9" id="KW-1133">Transmembrane helix</keyword>
<keyword evidence="5 9" id="KW-0812">Transmembrane</keyword>
<name>A0A2U1L466_ARTAN</name>
<comment type="similarity">
    <text evidence="2">Belongs to the major facilitator superfamily. Proton-dependent oligopeptide transporter (POT/PTR) (TC 2.A.17) family.</text>
</comment>
<evidence type="ECO:0000313" key="10">
    <source>
        <dbReference type="EMBL" id="PWA43803.1"/>
    </source>
</evidence>
<dbReference type="Proteomes" id="UP000245207">
    <property type="component" value="Unassembled WGS sequence"/>
</dbReference>
<evidence type="ECO:0000256" key="3">
    <source>
        <dbReference type="ARBA" id="ARBA00022448"/>
    </source>
</evidence>
<feature type="transmembrane region" description="Helical" evidence="9">
    <location>
        <begin position="329"/>
        <end position="348"/>
    </location>
</feature>
<evidence type="ECO:0000256" key="5">
    <source>
        <dbReference type="ARBA" id="ARBA00022692"/>
    </source>
</evidence>
<accession>A0A2U1L466</accession>
<dbReference type="InterPro" id="IPR000109">
    <property type="entry name" value="POT_fam"/>
</dbReference>
<evidence type="ECO:0000256" key="8">
    <source>
        <dbReference type="ARBA" id="ARBA00044504"/>
    </source>
</evidence>
<dbReference type="GO" id="GO:0009705">
    <property type="term" value="C:plant-type vacuole membrane"/>
    <property type="evidence" value="ECO:0007669"/>
    <property type="project" value="UniProtKB-ARBA"/>
</dbReference>
<evidence type="ECO:0000313" key="11">
    <source>
        <dbReference type="Proteomes" id="UP000245207"/>
    </source>
</evidence>
<gene>
    <name evidence="10" type="ORF">CTI12_AA532280</name>
</gene>
<evidence type="ECO:0000256" key="2">
    <source>
        <dbReference type="ARBA" id="ARBA00005982"/>
    </source>
</evidence>
<feature type="transmembrane region" description="Helical" evidence="9">
    <location>
        <begin position="368"/>
        <end position="390"/>
    </location>
</feature>
<dbReference type="EMBL" id="PKPP01011630">
    <property type="protein sequence ID" value="PWA43803.1"/>
    <property type="molecule type" value="Genomic_DNA"/>
</dbReference>
<evidence type="ECO:0000256" key="4">
    <source>
        <dbReference type="ARBA" id="ARBA00022553"/>
    </source>
</evidence>
<reference evidence="10 11" key="1">
    <citation type="journal article" date="2018" name="Mol. Plant">
        <title>The genome of Artemisia annua provides insight into the evolution of Asteraceae family and artemisinin biosynthesis.</title>
        <authorList>
            <person name="Shen Q."/>
            <person name="Zhang L."/>
            <person name="Liao Z."/>
            <person name="Wang S."/>
            <person name="Yan T."/>
            <person name="Shi P."/>
            <person name="Liu M."/>
            <person name="Fu X."/>
            <person name="Pan Q."/>
            <person name="Wang Y."/>
            <person name="Lv Z."/>
            <person name="Lu X."/>
            <person name="Zhang F."/>
            <person name="Jiang W."/>
            <person name="Ma Y."/>
            <person name="Chen M."/>
            <person name="Hao X."/>
            <person name="Li L."/>
            <person name="Tang Y."/>
            <person name="Lv G."/>
            <person name="Zhou Y."/>
            <person name="Sun X."/>
            <person name="Brodelius P.E."/>
            <person name="Rose J.K.C."/>
            <person name="Tang K."/>
        </authorList>
    </citation>
    <scope>NUCLEOTIDE SEQUENCE [LARGE SCALE GENOMIC DNA]</scope>
    <source>
        <strain evidence="11">cv. Huhao1</strain>
        <tissue evidence="10">Leaf</tissue>
    </source>
</reference>
<protein>
    <submittedName>
        <fullName evidence="10">Proton-dependent oligopeptide transporter family</fullName>
    </submittedName>
</protein>
<dbReference type="FunFam" id="1.20.1250.20:FF:000147">
    <property type="entry name" value="Protein NRT1/ PTR family 5.10"/>
    <property type="match status" value="1"/>
</dbReference>
<dbReference type="GO" id="GO:0071916">
    <property type="term" value="F:dipeptide transmembrane transporter activity"/>
    <property type="evidence" value="ECO:0007669"/>
    <property type="project" value="InterPro"/>
</dbReference>
<dbReference type="InterPro" id="IPR018456">
    <property type="entry name" value="PTR2_symporter_CS"/>
</dbReference>
<feature type="transmembrane region" description="Helical" evidence="9">
    <location>
        <begin position="411"/>
        <end position="431"/>
    </location>
</feature>
<feature type="transmembrane region" description="Helical" evidence="9">
    <location>
        <begin position="539"/>
        <end position="558"/>
    </location>
</feature>
<dbReference type="GO" id="GO:0042937">
    <property type="term" value="F:tripeptide transmembrane transporter activity"/>
    <property type="evidence" value="ECO:0007669"/>
    <property type="project" value="InterPro"/>
</dbReference>
<feature type="transmembrane region" description="Helical" evidence="9">
    <location>
        <begin position="83"/>
        <end position="101"/>
    </location>
</feature>
<feature type="transmembrane region" description="Helical" evidence="9">
    <location>
        <begin position="108"/>
        <end position="127"/>
    </location>
</feature>
<evidence type="ECO:0000256" key="9">
    <source>
        <dbReference type="SAM" id="Phobius"/>
    </source>
</evidence>
<dbReference type="CDD" id="cd17417">
    <property type="entry name" value="MFS_NPF5"/>
    <property type="match status" value="1"/>
</dbReference>
<dbReference type="OrthoDB" id="8904098at2759"/>
<proteinExistence type="inferred from homology"/>
<keyword evidence="4" id="KW-0597">Phosphoprotein</keyword>
<dbReference type="PROSITE" id="PS01022">
    <property type="entry name" value="PTR2_1"/>
    <property type="match status" value="1"/>
</dbReference>
<dbReference type="Gene3D" id="1.20.1250.20">
    <property type="entry name" value="MFS general substrate transporter like domains"/>
    <property type="match status" value="1"/>
</dbReference>
<dbReference type="GO" id="GO:0080054">
    <property type="term" value="F:low-affinity nitrate transmembrane transporter activity"/>
    <property type="evidence" value="ECO:0007669"/>
    <property type="project" value="UniProtKB-ARBA"/>
</dbReference>
<organism evidence="10 11">
    <name type="scientific">Artemisia annua</name>
    <name type="common">Sweet wormwood</name>
    <dbReference type="NCBI Taxonomy" id="35608"/>
    <lineage>
        <taxon>Eukaryota</taxon>
        <taxon>Viridiplantae</taxon>
        <taxon>Streptophyta</taxon>
        <taxon>Embryophyta</taxon>
        <taxon>Tracheophyta</taxon>
        <taxon>Spermatophyta</taxon>
        <taxon>Magnoliopsida</taxon>
        <taxon>eudicotyledons</taxon>
        <taxon>Gunneridae</taxon>
        <taxon>Pentapetalae</taxon>
        <taxon>asterids</taxon>
        <taxon>campanulids</taxon>
        <taxon>Asterales</taxon>
        <taxon>Asteraceae</taxon>
        <taxon>Asteroideae</taxon>
        <taxon>Anthemideae</taxon>
        <taxon>Artemisiinae</taxon>
        <taxon>Artemisia</taxon>
    </lineage>
</organism>
<keyword evidence="11" id="KW-1185">Reference proteome</keyword>
<feature type="transmembrane region" description="Helical" evidence="9">
    <location>
        <begin position="463"/>
        <end position="482"/>
    </location>
</feature>
<feature type="transmembrane region" description="Helical" evidence="9">
    <location>
        <begin position="222"/>
        <end position="247"/>
    </location>
</feature>
<keyword evidence="7 9" id="KW-0472">Membrane</keyword>
<dbReference type="InterPro" id="IPR044739">
    <property type="entry name" value="NRT1/PTR"/>
</dbReference>
<dbReference type="InterPro" id="IPR036259">
    <property type="entry name" value="MFS_trans_sf"/>
</dbReference>
<evidence type="ECO:0000256" key="7">
    <source>
        <dbReference type="ARBA" id="ARBA00023136"/>
    </source>
</evidence>
<feature type="transmembrane region" description="Helical" evidence="9">
    <location>
        <begin position="197"/>
        <end position="216"/>
    </location>
</feature>
<dbReference type="SUPFAM" id="SSF103473">
    <property type="entry name" value="MFS general substrate transporter"/>
    <property type="match status" value="1"/>
</dbReference>
<dbReference type="PANTHER" id="PTHR11654">
    <property type="entry name" value="OLIGOPEPTIDE TRANSPORTER-RELATED"/>
    <property type="match status" value="1"/>
</dbReference>
<evidence type="ECO:0000256" key="1">
    <source>
        <dbReference type="ARBA" id="ARBA00004141"/>
    </source>
</evidence>
<dbReference type="AlphaFoldDB" id="A0A2U1L466"/>
<sequence length="570" mass="62597">MNDNDVNTTTGIESPLLNDFVDGAVDFKNRPVLRSKSGCWRSSYFIIGVEVAERFAYYGVSANLIMYLTGPLGQSTATAAENVNVWSGTASLLPLVGAFIADAFLGRYLTIVIASLLYILALGLLAFSTLLPSNCENNAVSTSSCSSQLQVILFFLSLYLFAFAQGGHKPCVQAFGADQFDVDNPEERKAKSSFFNWWYFGLCAGSTIGIFVLSYIQDNLSWGLGFGIPCIIMGFALLIFLSGTMTYRFGEKTKEKSAFVRIGHVFVKAARNWRTTPSTISAEVEACGFLPYQGSQQFKFLDKALISPDESNEDRTLSIIDDVEETKGILRLAPIWISCLGYGIVFAQTSTFFTKQGATMVRSIGSTFLIPAAMLQSFIGISIITLIPIYDAFLVPMVRAVTKRPSGITMLQRIGTGIVISIVSMLVAAVIETKRLRTAREYGLLDDPNAMVPMKIWWLLPQYLLAGAGDVFTMVGMQEFFYDQMPSDLKSIGLAFYLSVLGIGSFLSSFLISIVEKTTGGNGVDGWISDNMNRGHIDYFYYLLAGISAAAFLIYIYAAKSYVYYQGRAI</sequence>
<feature type="transmembrane region" description="Helical" evidence="9">
    <location>
        <begin position="147"/>
        <end position="164"/>
    </location>
</feature>
<feature type="transmembrane region" description="Helical" evidence="9">
    <location>
        <begin position="494"/>
        <end position="515"/>
    </location>
</feature>
<comment type="subcellular location">
    <subcellularLocation>
        <location evidence="1">Membrane</location>
        <topology evidence="1">Multi-pass membrane protein</topology>
    </subcellularLocation>
</comment>
<dbReference type="Pfam" id="PF00854">
    <property type="entry name" value="PTR2"/>
    <property type="match status" value="1"/>
</dbReference>
<comment type="similarity">
    <text evidence="8">Belongs to the major facilitator superfamily. Phosphate:H(+) symporter (TC 2.A.1.9) family.</text>
</comment>
<keyword evidence="3" id="KW-0813">Transport</keyword>